<organism evidence="1 2">
    <name type="scientific">Clostridium thermosuccinogenes</name>
    <dbReference type="NCBI Taxonomy" id="84032"/>
    <lineage>
        <taxon>Bacteria</taxon>
        <taxon>Bacillati</taxon>
        <taxon>Bacillota</taxon>
        <taxon>Clostridia</taxon>
        <taxon>Eubacteriales</taxon>
        <taxon>Clostridiaceae</taxon>
        <taxon>Clostridium</taxon>
    </lineage>
</organism>
<dbReference type="AlphaFoldDB" id="A0A2K2F813"/>
<evidence type="ECO:0000313" key="2">
    <source>
        <dbReference type="Proteomes" id="UP000236151"/>
    </source>
</evidence>
<comment type="caution">
    <text evidence="1">The sequence shown here is derived from an EMBL/GenBank/DDBJ whole genome shotgun (WGS) entry which is preliminary data.</text>
</comment>
<dbReference type="OrthoDB" id="2085300at2"/>
<dbReference type="EMBL" id="NIOJ01000083">
    <property type="protein sequence ID" value="PNT94929.1"/>
    <property type="molecule type" value="Genomic_DNA"/>
</dbReference>
<sequence length="64" mass="7688">MATVVSIKDYKLNQIPKRQDVSTLDMIFNPVKRRKFYADIDKDYVETDDEKEIFDEMTKRLRGE</sequence>
<protein>
    <submittedName>
        <fullName evidence="1">Uncharacterized protein</fullName>
    </submittedName>
</protein>
<dbReference type="Proteomes" id="UP000236151">
    <property type="component" value="Unassembled WGS sequence"/>
</dbReference>
<accession>A0A2K2F813</accession>
<evidence type="ECO:0000313" key="1">
    <source>
        <dbReference type="EMBL" id="PNT94929.1"/>
    </source>
</evidence>
<proteinExistence type="predicted"/>
<reference evidence="1 2" key="1">
    <citation type="submission" date="2017-06" db="EMBL/GenBank/DDBJ databases">
        <title>Investigating the central metabolism of Clostridium thermosuccinogenes.</title>
        <authorList>
            <person name="Koendjbiharie J.G."/>
            <person name="van Kranenburg R."/>
        </authorList>
    </citation>
    <scope>NUCLEOTIDE SEQUENCE [LARGE SCALE GENOMIC DNA]</scope>
    <source>
        <strain evidence="1 2">DSM 5806</strain>
    </source>
</reference>
<gene>
    <name evidence="1" type="ORF">CDQ84_18015</name>
</gene>
<keyword evidence="2" id="KW-1185">Reference proteome</keyword>
<name>A0A2K2F813_9CLOT</name>
<dbReference type="RefSeq" id="WP_103083127.1">
    <property type="nucleotide sequence ID" value="NZ_CP021850.1"/>
</dbReference>
<dbReference type="KEGG" id="cthd:CDO33_02595"/>